<sequence length="334" mass="35248">MHATETDTQRTTARDLAAGLRDWALHLAGRKWPVFPLLPGRKIPRWHLKDKCPGTGRCAHGHVTPEQIATTDPDVIRATWVPGGTPWNIAVFPGPAGLLVVDLDVPDPGEPGPDGWTALQTVAAERGGPTPDTFTVDTPSGGRHLYYRAPAGCSLRSTAKHIAANVDTRAWGGYVVAPGSLTPEGAYRLIDDADPVELPGWLVQANTERATTPGSASATGSGGWPAGTSRAPARMSAYVAAAVTGETDRIRAAHTGRNTALSRAAYALGQLVGAEVLDLATARAELVTAWESWNTPDSWAKDAAPGGVIDTSLAAGQANRRRITTRRLTTRKDS</sequence>
<dbReference type="InterPro" id="IPR015330">
    <property type="entry name" value="DNA_primase/pol_bifunc_N"/>
</dbReference>
<dbReference type="CDD" id="cd04859">
    <property type="entry name" value="Prim_Pol"/>
    <property type="match status" value="1"/>
</dbReference>
<dbReference type="EMBL" id="BAAANN010000044">
    <property type="protein sequence ID" value="GAA1986567.1"/>
    <property type="molecule type" value="Genomic_DNA"/>
</dbReference>
<organism evidence="2 3">
    <name type="scientific">Amycolatopsis minnesotensis</name>
    <dbReference type="NCBI Taxonomy" id="337894"/>
    <lineage>
        <taxon>Bacteria</taxon>
        <taxon>Bacillati</taxon>
        <taxon>Actinomycetota</taxon>
        <taxon>Actinomycetes</taxon>
        <taxon>Pseudonocardiales</taxon>
        <taxon>Pseudonocardiaceae</taxon>
        <taxon>Amycolatopsis</taxon>
    </lineage>
</organism>
<dbReference type="SMART" id="SM00943">
    <property type="entry name" value="Prim-Pol"/>
    <property type="match status" value="1"/>
</dbReference>
<protein>
    <submittedName>
        <fullName evidence="2">Bifunctional DNA primase/polymerase</fullName>
    </submittedName>
</protein>
<name>A0ABN2SHD5_9PSEU</name>
<keyword evidence="3" id="KW-1185">Reference proteome</keyword>
<accession>A0ABN2SHD5</accession>
<proteinExistence type="predicted"/>
<comment type="caution">
    <text evidence="2">The sequence shown here is derived from an EMBL/GenBank/DDBJ whole genome shotgun (WGS) entry which is preliminary data.</text>
</comment>
<dbReference type="Pfam" id="PF09250">
    <property type="entry name" value="Prim-Pol"/>
    <property type="match status" value="1"/>
</dbReference>
<dbReference type="Proteomes" id="UP001501116">
    <property type="component" value="Unassembled WGS sequence"/>
</dbReference>
<evidence type="ECO:0000313" key="3">
    <source>
        <dbReference type="Proteomes" id="UP001501116"/>
    </source>
</evidence>
<evidence type="ECO:0000259" key="1">
    <source>
        <dbReference type="SMART" id="SM00943"/>
    </source>
</evidence>
<dbReference type="RefSeq" id="WP_344430012.1">
    <property type="nucleotide sequence ID" value="NZ_BAAANN010000044.1"/>
</dbReference>
<dbReference type="SUPFAM" id="SSF56747">
    <property type="entry name" value="Prim-pol domain"/>
    <property type="match status" value="1"/>
</dbReference>
<gene>
    <name evidence="2" type="ORF">GCM10009754_75650</name>
</gene>
<feature type="domain" description="DNA primase/polymerase bifunctional N-terminal" evidence="1">
    <location>
        <begin position="24"/>
        <end position="202"/>
    </location>
</feature>
<reference evidence="2 3" key="1">
    <citation type="journal article" date="2019" name="Int. J. Syst. Evol. Microbiol.">
        <title>The Global Catalogue of Microorganisms (GCM) 10K type strain sequencing project: providing services to taxonomists for standard genome sequencing and annotation.</title>
        <authorList>
            <consortium name="The Broad Institute Genomics Platform"/>
            <consortium name="The Broad Institute Genome Sequencing Center for Infectious Disease"/>
            <person name="Wu L."/>
            <person name="Ma J."/>
        </authorList>
    </citation>
    <scope>NUCLEOTIDE SEQUENCE [LARGE SCALE GENOMIC DNA]</scope>
    <source>
        <strain evidence="2 3">JCM 14545</strain>
    </source>
</reference>
<evidence type="ECO:0000313" key="2">
    <source>
        <dbReference type="EMBL" id="GAA1986567.1"/>
    </source>
</evidence>